<evidence type="ECO:0000256" key="6">
    <source>
        <dbReference type="HAMAP-Rule" id="MF_01186"/>
    </source>
</evidence>
<keyword evidence="2 6" id="KW-0472">Membrane</keyword>
<dbReference type="Proteomes" id="UP000792865">
    <property type="component" value="Chromosome"/>
</dbReference>
<dbReference type="OMA" id="ACGFHFQ"/>
<evidence type="ECO:0000313" key="10">
    <source>
        <dbReference type="Proteomes" id="UP000230008"/>
    </source>
</evidence>
<name>A0A2D3T244_9ENTR</name>
<comment type="similarity">
    <text evidence="6">Belongs to the LptE lipoprotein family.</text>
</comment>
<evidence type="ECO:0000256" key="4">
    <source>
        <dbReference type="ARBA" id="ARBA00023237"/>
    </source>
</evidence>
<reference evidence="8" key="2">
    <citation type="submission" date="2017-08" db="EMBL/GenBank/DDBJ databases">
        <title>Genome sequence of Candidatus Hamiltonella defensa from Acyrthosiphon pisum strain MI47.</title>
        <authorList>
            <person name="Patel V.A."/>
            <person name="Chevignon G."/>
            <person name="Russell J.A."/>
            <person name="Oliver K.M."/>
        </authorList>
    </citation>
    <scope>NUCLEOTIDE SEQUENCE</scope>
    <source>
        <strain evidence="8">MI47</strain>
    </source>
</reference>
<dbReference type="Gene3D" id="3.30.160.150">
    <property type="entry name" value="Lipoprotein like domain"/>
    <property type="match status" value="1"/>
</dbReference>
<evidence type="ECO:0000313" key="9">
    <source>
        <dbReference type="EMBL" id="ATW29875.1"/>
    </source>
</evidence>
<dbReference type="Pfam" id="PF04390">
    <property type="entry name" value="LptE"/>
    <property type="match status" value="1"/>
</dbReference>
<evidence type="ECO:0000313" key="8">
    <source>
        <dbReference type="EMBL" id="ASV33146.1"/>
    </source>
</evidence>
<evidence type="ECO:0000256" key="3">
    <source>
        <dbReference type="ARBA" id="ARBA00023139"/>
    </source>
</evidence>
<comment type="function">
    <text evidence="6">Together with LptD, is involved in the assembly of lipopolysaccharide (LPS) at the surface of the outer membrane. Required for the proper assembly of LptD. Binds LPS and may serve as the LPS recognition site at the outer membrane.</text>
</comment>
<dbReference type="GO" id="GO:0015920">
    <property type="term" value="P:lipopolysaccharide transport"/>
    <property type="evidence" value="ECO:0007669"/>
    <property type="project" value="TreeGrafter"/>
</dbReference>
<comment type="subunit">
    <text evidence="6">Component of the lipopolysaccharide transport and assembly complex. Interacts with LptD.</text>
</comment>
<gene>
    <name evidence="6" type="primary">lptE</name>
    <name evidence="9" type="ORF">BJP41_05475</name>
    <name evidence="8" type="ORF">CJJ18_02510</name>
</gene>
<dbReference type="Proteomes" id="UP000230008">
    <property type="component" value="Chromosome"/>
</dbReference>
<feature type="transmembrane region" description="Helical" evidence="7">
    <location>
        <begin position="12"/>
        <end position="35"/>
    </location>
</feature>
<evidence type="ECO:0000256" key="2">
    <source>
        <dbReference type="ARBA" id="ARBA00023136"/>
    </source>
</evidence>
<reference evidence="10" key="3">
    <citation type="submission" date="2017-11" db="EMBL/GenBank/DDBJ databases">
        <title>PacBio sequencing of new strain of the secondary endosymbiont Candidatus Hamiltonella defensa.</title>
        <authorList>
            <person name="Strand M.R."/>
            <person name="Oliver K."/>
        </authorList>
    </citation>
    <scope>NUCLEOTIDE SEQUENCE [LARGE SCALE GENOMIC DNA]</scope>
    <source>
        <strain evidence="10">A2C</strain>
    </source>
</reference>
<dbReference type="GO" id="GO:0009279">
    <property type="term" value="C:cell outer membrane"/>
    <property type="evidence" value="ECO:0007669"/>
    <property type="project" value="UniProtKB-SubCell"/>
</dbReference>
<sequence length="195" mass="21973">MNKNKIKKKHSLVSLLFAGTIGLMILTTMGCGFHLREITEVPKEFKTIILNSSDPYGPLTQFIRQELRLNRVIILDDSQRTDLPTLRIAGSSQRTNPVSVFQDGVKAENQLSLTVSAEILIPGSGIYPIQVTVFRSFLDNPLMTLPKEAENEILTKEMMKQAAKKLIRQFTKVHEDLLKDSKKPLTDIKPKVTVK</sequence>
<proteinExistence type="inferred from homology"/>
<evidence type="ECO:0000256" key="7">
    <source>
        <dbReference type="SAM" id="Phobius"/>
    </source>
</evidence>
<keyword evidence="4 6" id="KW-0998">Cell outer membrane</keyword>
<dbReference type="RefSeq" id="WP_015874364.1">
    <property type="nucleotide sequence ID" value="NZ_CADIJJ010000038.1"/>
</dbReference>
<dbReference type="PANTHER" id="PTHR38098:SF1">
    <property type="entry name" value="LPS-ASSEMBLY LIPOPROTEIN LPTE"/>
    <property type="match status" value="1"/>
</dbReference>
<dbReference type="EMBL" id="CP022932">
    <property type="protein sequence ID" value="ASV33146.1"/>
    <property type="molecule type" value="Genomic_DNA"/>
</dbReference>
<evidence type="ECO:0000256" key="5">
    <source>
        <dbReference type="ARBA" id="ARBA00023288"/>
    </source>
</evidence>
<dbReference type="GeneID" id="66261588"/>
<keyword evidence="3 6" id="KW-0564">Palmitate</keyword>
<keyword evidence="5 6" id="KW-0449">Lipoprotein</keyword>
<organism evidence="9 10">
    <name type="scientific">Candidatus Williamhamiltonella defendens</name>
    <dbReference type="NCBI Taxonomy" id="138072"/>
    <lineage>
        <taxon>Bacteria</taxon>
        <taxon>Pseudomonadati</taxon>
        <taxon>Pseudomonadota</taxon>
        <taxon>Gammaproteobacteria</taxon>
        <taxon>Enterobacterales</taxon>
        <taxon>Enterobacteriaceae</taxon>
        <taxon>aphid secondary symbionts</taxon>
        <taxon>Candidatus Williamhamiltonella</taxon>
    </lineage>
</organism>
<comment type="subcellular location">
    <subcellularLocation>
        <location evidence="6">Cell outer membrane</location>
        <topology evidence="6">Lipid-anchor</topology>
    </subcellularLocation>
</comment>
<reference evidence="10" key="1">
    <citation type="submission" date="2016-10" db="EMBL/GenBank/DDBJ databases">
        <authorList>
            <person name="Chevignon G."/>
        </authorList>
    </citation>
    <scope>NUCLEOTIDE SEQUENCE [LARGE SCALE GENOMIC DNA]</scope>
    <source>
        <strain evidence="10">A2C</strain>
    </source>
</reference>
<dbReference type="AlphaFoldDB" id="A0A2D3T244"/>
<keyword evidence="7" id="KW-1133">Transmembrane helix</keyword>
<keyword evidence="7" id="KW-0812">Transmembrane</keyword>
<dbReference type="GO" id="GO:1990351">
    <property type="term" value="C:transporter complex"/>
    <property type="evidence" value="ECO:0007669"/>
    <property type="project" value="TreeGrafter"/>
</dbReference>
<keyword evidence="1 6" id="KW-0732">Signal</keyword>
<dbReference type="GO" id="GO:0043165">
    <property type="term" value="P:Gram-negative-bacterium-type cell outer membrane assembly"/>
    <property type="evidence" value="ECO:0007669"/>
    <property type="project" value="UniProtKB-UniRule"/>
</dbReference>
<dbReference type="PROSITE" id="PS51257">
    <property type="entry name" value="PROKAR_LIPOPROTEIN"/>
    <property type="match status" value="1"/>
</dbReference>
<dbReference type="PANTHER" id="PTHR38098">
    <property type="entry name" value="LPS-ASSEMBLY LIPOPROTEIN LPTE"/>
    <property type="match status" value="1"/>
</dbReference>
<evidence type="ECO:0000256" key="1">
    <source>
        <dbReference type="ARBA" id="ARBA00022729"/>
    </source>
</evidence>
<dbReference type="HAMAP" id="MF_01186">
    <property type="entry name" value="LPS_assembly_LptE"/>
    <property type="match status" value="1"/>
</dbReference>
<dbReference type="InterPro" id="IPR007485">
    <property type="entry name" value="LPS_assembly_LptE"/>
</dbReference>
<dbReference type="GO" id="GO:0001530">
    <property type="term" value="F:lipopolysaccharide binding"/>
    <property type="evidence" value="ECO:0007669"/>
    <property type="project" value="TreeGrafter"/>
</dbReference>
<protein>
    <recommendedName>
        <fullName evidence="6">LPS-assembly lipoprotein LptE</fullName>
    </recommendedName>
</protein>
<dbReference type="EMBL" id="CP017606">
    <property type="protein sequence ID" value="ATW29875.1"/>
    <property type="molecule type" value="Genomic_DNA"/>
</dbReference>
<reference evidence="9" key="4">
    <citation type="journal article" date="2018" name="Genome Biol. Evol.">
        <title>Culture-Facilitated Comparative Genomics of the Facultative Symbiont Hamiltonella defensa.</title>
        <authorList>
            <person name="Chevignon G."/>
            <person name="Boyd B.M."/>
            <person name="Brandt J.W."/>
            <person name="Oliver K.M."/>
            <person name="Strand M.R."/>
        </authorList>
    </citation>
    <scope>NUCLEOTIDE SEQUENCE</scope>
    <source>
        <strain evidence="9">A2C</strain>
    </source>
</reference>
<accession>A0A2D3T244</accession>